<keyword evidence="2" id="KW-1003">Cell membrane</keyword>
<protein>
    <submittedName>
        <fullName evidence="11">Phosphatidylinositol alpha-mannosyltransferase</fullName>
        <ecNumber evidence="11">2.4.1.57</ecNumber>
    </submittedName>
</protein>
<sequence length="773" mass="81117">MRVALVSPYSYAYPGGVARHVEALAEELSERGHEPRILAPHDPDDRLTRVAHRGSRPTRSAPPDHVVALGRTVALNANGARSNLALAPQSVARLARELRRGRYDVVHVHEPNAPLVSWFAIELARVPLVGTFHAYSTSRPVNLVAANVLGARRLYNRLSVRIAVSEAARWTAERFYGGRYRIVPNGVDLSAAARVETRPCADRGPLRVLYLGRAEERKGLPVLLRAFEALREKGVAARLTVAGASAEEVHPLVLDSEGLEFVGAVGEEEKWRLLREADVLCAPSLGSESFGMVLVEALASSTPVVCSAIAGYRDLVCDGVEGLLVPPGRVDRLAAALGGVAADPERLEAMGRAARARAQRFAWPRVAGEVLAAYEDALAVPAPAGRLGRAAVRVGVRPADGLAPRPPRRLAPLDRPADEVEHVAAWRRVRPTVGLVAVCALAALALVGLGTERLAGAVLGATPLGVLGALLAMVLSLLMRAEAWNAIIRASLPERARVRRADTTRATMIGVLMSATLPARLGELSRCLVMARRLGRVRERLPLVAGTVASQTLLNLLALSVLGGLVLATVGLFRGAAGAFVLVTLVPAAAISALGAASALARAASPRGGRGWFRRMAATTARSLAELRRGFAVFGRARLGTWATAAQLSAWALQWLACYALLVALGLDAQAGLGGAAAVLFAVNVAGALPVLPANLGVFQAACVAVLAAYGVDPAEALAYGLVLQALELATAVAVGAPALVGEGLSWRQMRLRALGATALDLGRRPGPRSEAA</sequence>
<feature type="transmembrane region" description="Helical" evidence="8">
    <location>
        <begin position="639"/>
        <end position="665"/>
    </location>
</feature>
<accession>A0A6J4T037</accession>
<reference evidence="11" key="1">
    <citation type="submission" date="2020-02" db="EMBL/GenBank/DDBJ databases">
        <authorList>
            <person name="Meier V. D."/>
        </authorList>
    </citation>
    <scope>NUCLEOTIDE SEQUENCE</scope>
    <source>
        <strain evidence="11">AVDCRST_MAG17</strain>
    </source>
</reference>
<dbReference type="InterPro" id="IPR022791">
    <property type="entry name" value="L-PG_synthase/AglD"/>
</dbReference>
<gene>
    <name evidence="11" type="ORF">AVDCRST_MAG17-1930</name>
</gene>
<feature type="transmembrane region" description="Helical" evidence="8">
    <location>
        <begin position="671"/>
        <end position="689"/>
    </location>
</feature>
<dbReference type="PANTHER" id="PTHR45947">
    <property type="entry name" value="SULFOQUINOVOSYL TRANSFERASE SQD2"/>
    <property type="match status" value="1"/>
</dbReference>
<evidence type="ECO:0000259" key="10">
    <source>
        <dbReference type="Pfam" id="PF13439"/>
    </source>
</evidence>
<dbReference type="GO" id="GO:1901137">
    <property type="term" value="P:carbohydrate derivative biosynthetic process"/>
    <property type="evidence" value="ECO:0007669"/>
    <property type="project" value="UniProtKB-ARBA"/>
</dbReference>
<evidence type="ECO:0000256" key="8">
    <source>
        <dbReference type="SAM" id="Phobius"/>
    </source>
</evidence>
<name>A0A6J4T037_9ACTN</name>
<evidence type="ECO:0000256" key="2">
    <source>
        <dbReference type="ARBA" id="ARBA00022475"/>
    </source>
</evidence>
<feature type="transmembrane region" description="Helical" evidence="8">
    <location>
        <begin position="579"/>
        <end position="601"/>
    </location>
</feature>
<dbReference type="InterPro" id="IPR028098">
    <property type="entry name" value="Glyco_trans_4-like_N"/>
</dbReference>
<dbReference type="EC" id="2.4.1.57" evidence="11"/>
<dbReference type="Gene3D" id="3.40.50.2000">
    <property type="entry name" value="Glycogen Phosphorylase B"/>
    <property type="match status" value="2"/>
</dbReference>
<keyword evidence="3 11" id="KW-0328">Glycosyltransferase</keyword>
<evidence type="ECO:0000256" key="4">
    <source>
        <dbReference type="ARBA" id="ARBA00022679"/>
    </source>
</evidence>
<feature type="domain" description="Glycosyl transferase family 1" evidence="9">
    <location>
        <begin position="205"/>
        <end position="356"/>
    </location>
</feature>
<dbReference type="Pfam" id="PF13439">
    <property type="entry name" value="Glyco_transf_4"/>
    <property type="match status" value="1"/>
</dbReference>
<dbReference type="EMBL" id="CADCVV010000153">
    <property type="protein sequence ID" value="CAA9510180.1"/>
    <property type="molecule type" value="Genomic_DNA"/>
</dbReference>
<comment type="subcellular location">
    <subcellularLocation>
        <location evidence="1">Cell membrane</location>
        <topology evidence="1">Multi-pass membrane protein</topology>
    </subcellularLocation>
</comment>
<evidence type="ECO:0000256" key="6">
    <source>
        <dbReference type="ARBA" id="ARBA00022989"/>
    </source>
</evidence>
<feature type="transmembrane region" description="Helical" evidence="8">
    <location>
        <begin position="541"/>
        <end position="573"/>
    </location>
</feature>
<dbReference type="InterPro" id="IPR001296">
    <property type="entry name" value="Glyco_trans_1"/>
</dbReference>
<evidence type="ECO:0000256" key="1">
    <source>
        <dbReference type="ARBA" id="ARBA00004651"/>
    </source>
</evidence>
<keyword evidence="5 8" id="KW-0812">Transmembrane</keyword>
<dbReference type="GO" id="GO:0016757">
    <property type="term" value="F:glycosyltransferase activity"/>
    <property type="evidence" value="ECO:0007669"/>
    <property type="project" value="UniProtKB-KW"/>
</dbReference>
<organism evidence="11">
    <name type="scientific">uncultured Solirubrobacterales bacterium</name>
    <dbReference type="NCBI Taxonomy" id="768556"/>
    <lineage>
        <taxon>Bacteria</taxon>
        <taxon>Bacillati</taxon>
        <taxon>Actinomycetota</taxon>
        <taxon>Thermoleophilia</taxon>
        <taxon>Solirubrobacterales</taxon>
        <taxon>environmental samples</taxon>
    </lineage>
</organism>
<keyword evidence="6 8" id="KW-1133">Transmembrane helix</keyword>
<dbReference type="AlphaFoldDB" id="A0A6J4T037"/>
<keyword evidence="4 11" id="KW-0808">Transferase</keyword>
<feature type="transmembrane region" description="Helical" evidence="8">
    <location>
        <begin position="457"/>
        <end position="479"/>
    </location>
</feature>
<dbReference type="InterPro" id="IPR050194">
    <property type="entry name" value="Glycosyltransferase_grp1"/>
</dbReference>
<dbReference type="PANTHER" id="PTHR45947:SF3">
    <property type="entry name" value="SULFOQUINOVOSYL TRANSFERASE SQD2"/>
    <property type="match status" value="1"/>
</dbReference>
<feature type="domain" description="Glycosyltransferase subfamily 4-like N-terminal" evidence="10">
    <location>
        <begin position="14"/>
        <end position="190"/>
    </location>
</feature>
<evidence type="ECO:0000256" key="5">
    <source>
        <dbReference type="ARBA" id="ARBA00022692"/>
    </source>
</evidence>
<feature type="transmembrane region" description="Helical" evidence="8">
    <location>
        <begin position="432"/>
        <end position="451"/>
    </location>
</feature>
<dbReference type="SUPFAM" id="SSF53756">
    <property type="entry name" value="UDP-Glycosyltransferase/glycogen phosphorylase"/>
    <property type="match status" value="1"/>
</dbReference>
<dbReference type="Pfam" id="PF03706">
    <property type="entry name" value="LPG_synthase_TM"/>
    <property type="match status" value="1"/>
</dbReference>
<dbReference type="Pfam" id="PF00534">
    <property type="entry name" value="Glycos_transf_1"/>
    <property type="match status" value="1"/>
</dbReference>
<dbReference type="CDD" id="cd03801">
    <property type="entry name" value="GT4_PimA-like"/>
    <property type="match status" value="1"/>
</dbReference>
<evidence type="ECO:0000259" key="9">
    <source>
        <dbReference type="Pfam" id="PF00534"/>
    </source>
</evidence>
<evidence type="ECO:0000256" key="7">
    <source>
        <dbReference type="ARBA" id="ARBA00023136"/>
    </source>
</evidence>
<evidence type="ECO:0000256" key="3">
    <source>
        <dbReference type="ARBA" id="ARBA00022676"/>
    </source>
</evidence>
<proteinExistence type="predicted"/>
<dbReference type="GO" id="GO:0005886">
    <property type="term" value="C:plasma membrane"/>
    <property type="evidence" value="ECO:0007669"/>
    <property type="project" value="UniProtKB-SubCell"/>
</dbReference>
<keyword evidence="7 8" id="KW-0472">Membrane</keyword>
<evidence type="ECO:0000313" key="11">
    <source>
        <dbReference type="EMBL" id="CAA9510180.1"/>
    </source>
</evidence>